<organism evidence="3 4">
    <name type="scientific">Kibdelosporangium banguiense</name>
    <dbReference type="NCBI Taxonomy" id="1365924"/>
    <lineage>
        <taxon>Bacteria</taxon>
        <taxon>Bacillati</taxon>
        <taxon>Actinomycetota</taxon>
        <taxon>Actinomycetes</taxon>
        <taxon>Pseudonocardiales</taxon>
        <taxon>Pseudonocardiaceae</taxon>
        <taxon>Kibdelosporangium</taxon>
    </lineage>
</organism>
<dbReference type="Proteomes" id="UP001519332">
    <property type="component" value="Unassembled WGS sequence"/>
</dbReference>
<protein>
    <recommendedName>
        <fullName evidence="5">SH3 domain-containing protein</fullName>
    </recommendedName>
</protein>
<feature type="region of interest" description="Disordered" evidence="1">
    <location>
        <begin position="136"/>
        <end position="188"/>
    </location>
</feature>
<sequence length="188" mass="19534">MNRIRFILLAIAAGIALVLGVQVPAGAASAQNEEPTPDGITNSTPGIAKRCYVKTRAGLSRTAIKDQPNADSNTIAYLSSGESLSAACIETVSGTYYCVWGEKPGNWWVKVITNSGQTGYVGHKCVDWYEGKNTPTGAASDGRTGAGAQRPSAGHPAPGPGNGSVELGPLTSVYPLPRWSRPMSQGST</sequence>
<dbReference type="EMBL" id="JAGINW010000001">
    <property type="protein sequence ID" value="MBP2321399.1"/>
    <property type="molecule type" value="Genomic_DNA"/>
</dbReference>
<evidence type="ECO:0000256" key="1">
    <source>
        <dbReference type="SAM" id="MobiDB-lite"/>
    </source>
</evidence>
<evidence type="ECO:0008006" key="5">
    <source>
        <dbReference type="Google" id="ProtNLM"/>
    </source>
</evidence>
<comment type="caution">
    <text evidence="3">The sequence shown here is derived from an EMBL/GenBank/DDBJ whole genome shotgun (WGS) entry which is preliminary data.</text>
</comment>
<name>A0ABS4TBN7_9PSEU</name>
<evidence type="ECO:0000313" key="3">
    <source>
        <dbReference type="EMBL" id="MBP2321399.1"/>
    </source>
</evidence>
<evidence type="ECO:0000313" key="4">
    <source>
        <dbReference type="Proteomes" id="UP001519332"/>
    </source>
</evidence>
<feature type="signal peptide" evidence="2">
    <location>
        <begin position="1"/>
        <end position="27"/>
    </location>
</feature>
<dbReference type="Gene3D" id="2.30.30.40">
    <property type="entry name" value="SH3 Domains"/>
    <property type="match status" value="1"/>
</dbReference>
<gene>
    <name evidence="3" type="ORF">JOF56_001784</name>
</gene>
<proteinExistence type="predicted"/>
<keyword evidence="4" id="KW-1185">Reference proteome</keyword>
<reference evidence="3 4" key="1">
    <citation type="submission" date="2021-03" db="EMBL/GenBank/DDBJ databases">
        <title>Sequencing the genomes of 1000 actinobacteria strains.</title>
        <authorList>
            <person name="Klenk H.-P."/>
        </authorList>
    </citation>
    <scope>NUCLEOTIDE SEQUENCE [LARGE SCALE GENOMIC DNA]</scope>
    <source>
        <strain evidence="3 4">DSM 46670</strain>
    </source>
</reference>
<feature type="chain" id="PRO_5046150855" description="SH3 domain-containing protein" evidence="2">
    <location>
        <begin position="28"/>
        <end position="188"/>
    </location>
</feature>
<keyword evidence="2" id="KW-0732">Signal</keyword>
<evidence type="ECO:0000256" key="2">
    <source>
        <dbReference type="SAM" id="SignalP"/>
    </source>
</evidence>
<accession>A0ABS4TBN7</accession>